<dbReference type="PROSITE" id="PS51892">
    <property type="entry name" value="SUBTILASE"/>
    <property type="match status" value="1"/>
</dbReference>
<dbReference type="PANTHER" id="PTHR43806">
    <property type="entry name" value="PEPTIDASE S8"/>
    <property type="match status" value="1"/>
</dbReference>
<dbReference type="RefSeq" id="WP_166700626.1">
    <property type="nucleotide sequence ID" value="NZ_JAAQTL010000002.1"/>
</dbReference>
<dbReference type="GO" id="GO:0004252">
    <property type="term" value="F:serine-type endopeptidase activity"/>
    <property type="evidence" value="ECO:0007669"/>
    <property type="project" value="UniProtKB-UniRule"/>
</dbReference>
<feature type="region of interest" description="Disordered" evidence="11">
    <location>
        <begin position="162"/>
        <end position="191"/>
    </location>
</feature>
<evidence type="ECO:0000256" key="1">
    <source>
        <dbReference type="ARBA" id="ARBA00004613"/>
    </source>
</evidence>
<evidence type="ECO:0000256" key="11">
    <source>
        <dbReference type="SAM" id="MobiDB-lite"/>
    </source>
</evidence>
<accession>A0A7X5QWP2</accession>
<protein>
    <submittedName>
        <fullName evidence="14">S8 family serine peptidase</fullName>
    </submittedName>
</protein>
<keyword evidence="4 9" id="KW-0645">Protease</keyword>
<evidence type="ECO:0000313" key="15">
    <source>
        <dbReference type="Proteomes" id="UP000518878"/>
    </source>
</evidence>
<evidence type="ECO:0000256" key="6">
    <source>
        <dbReference type="ARBA" id="ARBA00022801"/>
    </source>
</evidence>
<dbReference type="InterPro" id="IPR023828">
    <property type="entry name" value="Peptidase_S8_Ser-AS"/>
</dbReference>
<evidence type="ECO:0000256" key="8">
    <source>
        <dbReference type="ARBA" id="ARBA00023145"/>
    </source>
</evidence>
<proteinExistence type="inferred from homology"/>
<comment type="subcellular location">
    <subcellularLocation>
        <location evidence="1">Secreted</location>
    </subcellularLocation>
</comment>
<evidence type="ECO:0000313" key="14">
    <source>
        <dbReference type="EMBL" id="NID16809.1"/>
    </source>
</evidence>
<keyword evidence="8" id="KW-0865">Zymogen</keyword>
<evidence type="ECO:0000256" key="12">
    <source>
        <dbReference type="SAM" id="SignalP"/>
    </source>
</evidence>
<reference evidence="14 15" key="1">
    <citation type="journal article" date="2006" name="Int. J. Syst. Evol. Microbiol.">
        <title>Dyella yeojuensis sp. nov., isolated from greenhouse soil in Korea.</title>
        <authorList>
            <person name="Kim B.Y."/>
            <person name="Weon H.Y."/>
            <person name="Lee K.H."/>
            <person name="Seok S.J."/>
            <person name="Kwon S.W."/>
            <person name="Go S.J."/>
            <person name="Stackebrandt E."/>
        </authorList>
    </citation>
    <scope>NUCLEOTIDE SEQUENCE [LARGE SCALE GENOMIC DNA]</scope>
    <source>
        <strain evidence="14 15">DSM 17673</strain>
    </source>
</reference>
<name>A0A7X5QWP2_9GAMM</name>
<dbReference type="InterPro" id="IPR034176">
    <property type="entry name" value="Peptidases_S8_13"/>
</dbReference>
<dbReference type="PANTHER" id="PTHR43806:SF11">
    <property type="entry name" value="CEREVISIN-RELATED"/>
    <property type="match status" value="1"/>
</dbReference>
<evidence type="ECO:0000256" key="10">
    <source>
        <dbReference type="RuleBase" id="RU003355"/>
    </source>
</evidence>
<dbReference type="PRINTS" id="PR00723">
    <property type="entry name" value="SUBTILISIN"/>
</dbReference>
<dbReference type="InterPro" id="IPR000209">
    <property type="entry name" value="Peptidase_S8/S53_dom"/>
</dbReference>
<feature type="chain" id="PRO_5030746613" evidence="12">
    <location>
        <begin position="21"/>
        <end position="440"/>
    </location>
</feature>
<dbReference type="InterPro" id="IPR023827">
    <property type="entry name" value="Peptidase_S8_Asp-AS"/>
</dbReference>
<dbReference type="GO" id="GO:0006508">
    <property type="term" value="P:proteolysis"/>
    <property type="evidence" value="ECO:0007669"/>
    <property type="project" value="UniProtKB-KW"/>
</dbReference>
<dbReference type="CDD" id="cd07496">
    <property type="entry name" value="Peptidases_S8_13"/>
    <property type="match status" value="1"/>
</dbReference>
<dbReference type="InterPro" id="IPR015500">
    <property type="entry name" value="Peptidase_S8_subtilisin-rel"/>
</dbReference>
<dbReference type="AlphaFoldDB" id="A0A7X5QWP2"/>
<keyword evidence="3" id="KW-0964">Secreted</keyword>
<feature type="signal peptide" evidence="12">
    <location>
        <begin position="1"/>
        <end position="20"/>
    </location>
</feature>
<evidence type="ECO:0000256" key="9">
    <source>
        <dbReference type="PROSITE-ProRule" id="PRU01240"/>
    </source>
</evidence>
<feature type="active site" description="Charge relay system" evidence="9">
    <location>
        <position position="135"/>
    </location>
</feature>
<evidence type="ECO:0000256" key="3">
    <source>
        <dbReference type="ARBA" id="ARBA00022525"/>
    </source>
</evidence>
<comment type="caution">
    <text evidence="14">The sequence shown here is derived from an EMBL/GenBank/DDBJ whole genome shotgun (WGS) entry which is preliminary data.</text>
</comment>
<evidence type="ECO:0000256" key="7">
    <source>
        <dbReference type="ARBA" id="ARBA00022825"/>
    </source>
</evidence>
<evidence type="ECO:0000256" key="4">
    <source>
        <dbReference type="ARBA" id="ARBA00022670"/>
    </source>
</evidence>
<dbReference type="PROSITE" id="PS00136">
    <property type="entry name" value="SUBTILASE_ASP"/>
    <property type="match status" value="1"/>
</dbReference>
<dbReference type="Gene3D" id="3.40.50.200">
    <property type="entry name" value="Peptidase S8/S53 domain"/>
    <property type="match status" value="1"/>
</dbReference>
<keyword evidence="5 12" id="KW-0732">Signal</keyword>
<evidence type="ECO:0000259" key="13">
    <source>
        <dbReference type="Pfam" id="PF00082"/>
    </source>
</evidence>
<comment type="similarity">
    <text evidence="2 9 10">Belongs to the peptidase S8 family.</text>
</comment>
<dbReference type="FunFam" id="3.40.50.200:FF:000022">
    <property type="entry name" value="Extracellular protease"/>
    <property type="match status" value="1"/>
</dbReference>
<feature type="domain" description="Peptidase S8/S53" evidence="13">
    <location>
        <begin position="126"/>
        <end position="421"/>
    </location>
</feature>
<evidence type="ECO:0000256" key="2">
    <source>
        <dbReference type="ARBA" id="ARBA00011073"/>
    </source>
</evidence>
<dbReference type="InterPro" id="IPR036852">
    <property type="entry name" value="Peptidase_S8/S53_dom_sf"/>
</dbReference>
<organism evidence="14 15">
    <name type="scientific">Luteibacter yeojuensis</name>
    <dbReference type="NCBI Taxonomy" id="345309"/>
    <lineage>
        <taxon>Bacteria</taxon>
        <taxon>Pseudomonadati</taxon>
        <taxon>Pseudomonadota</taxon>
        <taxon>Gammaproteobacteria</taxon>
        <taxon>Lysobacterales</taxon>
        <taxon>Rhodanobacteraceae</taxon>
        <taxon>Luteibacter</taxon>
    </lineage>
</organism>
<dbReference type="InterPro" id="IPR050131">
    <property type="entry name" value="Peptidase_S8_subtilisin-like"/>
</dbReference>
<sequence>MRLMPLVALASLVVSTTLVAATPARYIVHFADAASAHAAGGQSRHARMARADMPRHVRSLAAGGEVFQLASGNEARFAAFPGVISVEEDRLLVPTAIVDSLWKRQWYMHDPKVGVDAEVAWKYTRGAGAVVAVLDTGITPHPEFDGQLLPGYDFISDAAAARDGDGRDADPTDMGNWSDPGDCLSPQGKPSTWHGTHMAGLVVARAGNPPGIVGLAPEAKLVPVRVLGRCGGRTSDIADAIVWASGGDVPGVPRIERRVDVINLSMGATGACGQALRQAIEQARSRGTVVVTSAGNDRKNVNTNTPANCPGVVSVAALGRDGGMAPYSNFGQQITLSAPGGNLGERGFDDILSTWNTGKRGQERSVFGYRGGTSVASPQVAALVALMRSADPDIGVDEVASQLVDNARPLPGRCPKGCGAGLMDAGATVDAVVEDRGRRP</sequence>
<keyword evidence="6 9" id="KW-0378">Hydrolase</keyword>
<dbReference type="Pfam" id="PF00082">
    <property type="entry name" value="Peptidase_S8"/>
    <property type="match status" value="1"/>
</dbReference>
<keyword evidence="7 9" id="KW-0720">Serine protease</keyword>
<evidence type="ECO:0000256" key="5">
    <source>
        <dbReference type="ARBA" id="ARBA00022729"/>
    </source>
</evidence>
<dbReference type="SUPFAM" id="SSF52743">
    <property type="entry name" value="Subtilisin-like"/>
    <property type="match status" value="1"/>
</dbReference>
<dbReference type="PROSITE" id="PS00138">
    <property type="entry name" value="SUBTILASE_SER"/>
    <property type="match status" value="1"/>
</dbReference>
<gene>
    <name evidence="14" type="ORF">HBF32_15145</name>
</gene>
<dbReference type="GO" id="GO:0005576">
    <property type="term" value="C:extracellular region"/>
    <property type="evidence" value="ECO:0007669"/>
    <property type="project" value="UniProtKB-SubCell"/>
</dbReference>
<dbReference type="EMBL" id="JAAQTL010000002">
    <property type="protein sequence ID" value="NID16809.1"/>
    <property type="molecule type" value="Genomic_DNA"/>
</dbReference>
<feature type="active site" description="Charge relay system" evidence="9">
    <location>
        <position position="374"/>
    </location>
</feature>
<keyword evidence="15" id="KW-1185">Reference proteome</keyword>
<feature type="active site" description="Charge relay system" evidence="9">
    <location>
        <position position="194"/>
    </location>
</feature>
<dbReference type="Proteomes" id="UP000518878">
    <property type="component" value="Unassembled WGS sequence"/>
</dbReference>